<comment type="caution">
    <text evidence="6">The sequence shown here is derived from an EMBL/GenBank/DDBJ whole genome shotgun (WGS) entry which is preliminary data.</text>
</comment>
<name>A0AA38XH88_9EURO</name>
<accession>A0AA38XH88</accession>
<dbReference type="GO" id="GO:0016787">
    <property type="term" value="F:hydrolase activity"/>
    <property type="evidence" value="ECO:0007669"/>
    <property type="project" value="UniProtKB-KW"/>
</dbReference>
<dbReference type="CDD" id="cd00519">
    <property type="entry name" value="Lipase_3"/>
    <property type="match status" value="1"/>
</dbReference>
<dbReference type="GO" id="GO:0016042">
    <property type="term" value="P:lipid catabolic process"/>
    <property type="evidence" value="ECO:0007669"/>
    <property type="project" value="InterPro"/>
</dbReference>
<dbReference type="Pfam" id="PF01764">
    <property type="entry name" value="Lipase_3"/>
    <property type="match status" value="1"/>
</dbReference>
<dbReference type="InterPro" id="IPR005592">
    <property type="entry name" value="Mono/diacylglycerol_lipase_N"/>
</dbReference>
<dbReference type="InterPro" id="IPR051299">
    <property type="entry name" value="AB_hydrolase_lip/est"/>
</dbReference>
<evidence type="ECO:0008006" key="8">
    <source>
        <dbReference type="Google" id="ProtNLM"/>
    </source>
</evidence>
<dbReference type="EMBL" id="JAPDRK010000004">
    <property type="protein sequence ID" value="KAJ9613331.1"/>
    <property type="molecule type" value="Genomic_DNA"/>
</dbReference>
<organism evidence="6 7">
    <name type="scientific">Cladophialophora chaetospira</name>
    <dbReference type="NCBI Taxonomy" id="386627"/>
    <lineage>
        <taxon>Eukaryota</taxon>
        <taxon>Fungi</taxon>
        <taxon>Dikarya</taxon>
        <taxon>Ascomycota</taxon>
        <taxon>Pezizomycotina</taxon>
        <taxon>Eurotiomycetes</taxon>
        <taxon>Chaetothyriomycetidae</taxon>
        <taxon>Chaetothyriales</taxon>
        <taxon>Herpotrichiellaceae</taxon>
        <taxon>Cladophialophora</taxon>
    </lineage>
</organism>
<feature type="chain" id="PRO_5041416049" description="Alpha/beta-hydrolase" evidence="3">
    <location>
        <begin position="21"/>
        <end position="304"/>
    </location>
</feature>
<evidence type="ECO:0000259" key="5">
    <source>
        <dbReference type="Pfam" id="PF03893"/>
    </source>
</evidence>
<dbReference type="InterPro" id="IPR002921">
    <property type="entry name" value="Fungal_lipase-type"/>
</dbReference>
<dbReference type="SUPFAM" id="SSF53474">
    <property type="entry name" value="alpha/beta-Hydrolases"/>
    <property type="match status" value="1"/>
</dbReference>
<proteinExistence type="predicted"/>
<keyword evidence="2" id="KW-0378">Hydrolase</keyword>
<reference evidence="6" key="1">
    <citation type="submission" date="2022-10" db="EMBL/GenBank/DDBJ databases">
        <title>Culturing micro-colonial fungi from biological soil crusts in the Mojave desert and describing Neophaeococcomyces mojavensis, and introducing the new genera and species Taxawa tesnikishii.</title>
        <authorList>
            <person name="Kurbessoian T."/>
            <person name="Stajich J.E."/>
        </authorList>
    </citation>
    <scope>NUCLEOTIDE SEQUENCE</scope>
    <source>
        <strain evidence="6">TK_41</strain>
    </source>
</reference>
<dbReference type="AlphaFoldDB" id="A0AA38XH88"/>
<evidence type="ECO:0000259" key="4">
    <source>
        <dbReference type="Pfam" id="PF01764"/>
    </source>
</evidence>
<dbReference type="Gene3D" id="3.40.50.1820">
    <property type="entry name" value="alpha/beta hydrolase"/>
    <property type="match status" value="1"/>
</dbReference>
<sequence>MASILLFLSIICIASPFVKAAPFALQRRAVSQDLLNQFSFFEQYSAAAYCENNNIASSSTNITCDAGNCDLVQSAGAQSILEFQNEGAADSTGFVALDHTNQLIVLSFRGTTSFSNILADINLVMVPWNICPLCTAHAGFLDSWNSVKPQIQAVISSAKKTYPSYKIVATGHSLGGAIATLATADLRKNSGYDISLYTYGSPMVGNYLLATFITNQSSNNFRVTHAQDIIPKLPGYPIFAHVSPEYWITSPTNAAVTLNDVQVSSGVINLKGNQGTLDSSITDHGWYFNSIAACSPGLGSELAR</sequence>
<keyword evidence="7" id="KW-1185">Reference proteome</keyword>
<evidence type="ECO:0000256" key="3">
    <source>
        <dbReference type="SAM" id="SignalP"/>
    </source>
</evidence>
<feature type="domain" description="Fungal lipase-type" evidence="4">
    <location>
        <begin position="105"/>
        <end position="235"/>
    </location>
</feature>
<evidence type="ECO:0000256" key="2">
    <source>
        <dbReference type="ARBA" id="ARBA00022801"/>
    </source>
</evidence>
<feature type="domain" description="Mono-/di-acylglycerol lipase N-terminal" evidence="5">
    <location>
        <begin position="21"/>
        <end position="76"/>
    </location>
</feature>
<dbReference type="Pfam" id="PF03893">
    <property type="entry name" value="Lipase3_N"/>
    <property type="match status" value="1"/>
</dbReference>
<protein>
    <recommendedName>
        <fullName evidence="8">Alpha/beta-hydrolase</fullName>
    </recommendedName>
</protein>
<keyword evidence="1 3" id="KW-0732">Signal</keyword>
<dbReference type="Proteomes" id="UP001172673">
    <property type="component" value="Unassembled WGS sequence"/>
</dbReference>
<feature type="signal peptide" evidence="3">
    <location>
        <begin position="1"/>
        <end position="20"/>
    </location>
</feature>
<evidence type="ECO:0000313" key="6">
    <source>
        <dbReference type="EMBL" id="KAJ9613331.1"/>
    </source>
</evidence>
<gene>
    <name evidence="6" type="ORF">H2200_003273</name>
</gene>
<dbReference type="PANTHER" id="PTHR46640:SF1">
    <property type="entry name" value="FUNGAL LIPASE-LIKE DOMAIN-CONTAINING PROTEIN-RELATED"/>
    <property type="match status" value="1"/>
</dbReference>
<dbReference type="PANTHER" id="PTHR46640">
    <property type="entry name" value="TRIACYLGLYCEROL LIPASE, PUTATIVE (AFU_ORTHOLOGUE AFUA_6G06510)-RELATED"/>
    <property type="match status" value="1"/>
</dbReference>
<evidence type="ECO:0000256" key="1">
    <source>
        <dbReference type="ARBA" id="ARBA00022729"/>
    </source>
</evidence>
<evidence type="ECO:0000313" key="7">
    <source>
        <dbReference type="Proteomes" id="UP001172673"/>
    </source>
</evidence>
<dbReference type="InterPro" id="IPR029058">
    <property type="entry name" value="AB_hydrolase_fold"/>
</dbReference>